<reference evidence="12" key="3">
    <citation type="submission" date="2025-09" db="UniProtKB">
        <authorList>
            <consortium name="Ensembl"/>
        </authorList>
    </citation>
    <scope>IDENTIFICATION</scope>
</reference>
<dbReference type="GO" id="GO:0005886">
    <property type="term" value="C:plasma membrane"/>
    <property type="evidence" value="ECO:0007669"/>
    <property type="project" value="UniProtKB-SubCell"/>
</dbReference>
<evidence type="ECO:0000256" key="1">
    <source>
        <dbReference type="ARBA" id="ARBA00004651"/>
    </source>
</evidence>
<feature type="transmembrane region" description="Helical" evidence="10">
    <location>
        <begin position="105"/>
        <end position="128"/>
    </location>
</feature>
<dbReference type="PROSITE" id="PS50262">
    <property type="entry name" value="G_PROTEIN_RECEP_F1_2"/>
    <property type="match status" value="1"/>
</dbReference>
<dbReference type="OMA" id="TIIVILH"/>
<keyword evidence="6 10" id="KW-0472">Membrane</keyword>
<proteinExistence type="inferred from homology"/>
<reference evidence="12" key="1">
    <citation type="submission" date="2019-06" db="EMBL/GenBank/DDBJ databases">
        <authorList>
            <consortium name="Wellcome Sanger Institute Data Sharing"/>
        </authorList>
    </citation>
    <scope>NUCLEOTIDE SEQUENCE [LARGE SCALE GENOMIC DNA]</scope>
</reference>
<reference evidence="12" key="2">
    <citation type="submission" date="2025-08" db="UniProtKB">
        <authorList>
            <consortium name="Ensembl"/>
        </authorList>
    </citation>
    <scope>IDENTIFICATION</scope>
</reference>
<protein>
    <recommendedName>
        <fullName evidence="11">G-protein coupled receptors family 1 profile domain-containing protein</fullName>
    </recommendedName>
</protein>
<keyword evidence="13" id="KW-1185">Reference proteome</keyword>
<keyword evidence="4 10" id="KW-1133">Transmembrane helix</keyword>
<comment type="similarity">
    <text evidence="9">Belongs to the G-protein coupled receptor 1 family.</text>
</comment>
<dbReference type="SUPFAM" id="SSF81321">
    <property type="entry name" value="Family A G protein-coupled receptor-like"/>
    <property type="match status" value="1"/>
</dbReference>
<dbReference type="Ensembl" id="ENSSFAT00005034367.1">
    <property type="protein sequence ID" value="ENSSFAP00005033203.1"/>
    <property type="gene ID" value="ENSSFAG00005016777.1"/>
</dbReference>
<dbReference type="AlphaFoldDB" id="A0A672HVE5"/>
<dbReference type="InterPro" id="IPR000276">
    <property type="entry name" value="GPCR_Rhodpsn"/>
</dbReference>
<dbReference type="FunCoup" id="A0A672HVE5">
    <property type="interactions" value="23"/>
</dbReference>
<comment type="subcellular location">
    <subcellularLocation>
        <location evidence="1">Cell membrane</location>
        <topology evidence="1">Multi-pass membrane protein</topology>
    </subcellularLocation>
</comment>
<evidence type="ECO:0000256" key="6">
    <source>
        <dbReference type="ARBA" id="ARBA00023136"/>
    </source>
</evidence>
<evidence type="ECO:0000256" key="5">
    <source>
        <dbReference type="ARBA" id="ARBA00023040"/>
    </source>
</evidence>
<evidence type="ECO:0000256" key="9">
    <source>
        <dbReference type="RuleBase" id="RU000688"/>
    </source>
</evidence>
<dbReference type="PRINTS" id="PR00237">
    <property type="entry name" value="GPCRRHODOPSN"/>
</dbReference>
<organism evidence="12 13">
    <name type="scientific">Salarias fasciatus</name>
    <name type="common">Jewelled blenny</name>
    <name type="synonym">Blennius fasciatus</name>
    <dbReference type="NCBI Taxonomy" id="181472"/>
    <lineage>
        <taxon>Eukaryota</taxon>
        <taxon>Metazoa</taxon>
        <taxon>Chordata</taxon>
        <taxon>Craniata</taxon>
        <taxon>Vertebrata</taxon>
        <taxon>Euteleostomi</taxon>
        <taxon>Actinopterygii</taxon>
        <taxon>Neopterygii</taxon>
        <taxon>Teleostei</taxon>
        <taxon>Neoteleostei</taxon>
        <taxon>Acanthomorphata</taxon>
        <taxon>Ovalentaria</taxon>
        <taxon>Blenniimorphae</taxon>
        <taxon>Blenniiformes</taxon>
        <taxon>Blennioidei</taxon>
        <taxon>Blenniidae</taxon>
        <taxon>Salariinae</taxon>
        <taxon>Salarias</taxon>
    </lineage>
</organism>
<keyword evidence="5 9" id="KW-0297">G-protein coupled receptor</keyword>
<feature type="transmembrane region" description="Helical" evidence="10">
    <location>
        <begin position="321"/>
        <end position="341"/>
    </location>
</feature>
<evidence type="ECO:0000256" key="7">
    <source>
        <dbReference type="ARBA" id="ARBA00023170"/>
    </source>
</evidence>
<keyword evidence="7 9" id="KW-0675">Receptor</keyword>
<dbReference type="Pfam" id="PF00001">
    <property type="entry name" value="7tm_1"/>
    <property type="match status" value="1"/>
</dbReference>
<evidence type="ECO:0000259" key="11">
    <source>
        <dbReference type="PROSITE" id="PS50262"/>
    </source>
</evidence>
<keyword evidence="3 9" id="KW-0812">Transmembrane</keyword>
<evidence type="ECO:0000256" key="10">
    <source>
        <dbReference type="SAM" id="Phobius"/>
    </source>
</evidence>
<name>A0A672HVE5_SALFA</name>
<keyword evidence="2" id="KW-1003">Cell membrane</keyword>
<evidence type="ECO:0000313" key="12">
    <source>
        <dbReference type="Ensembl" id="ENSSFAP00005033203.1"/>
    </source>
</evidence>
<dbReference type="InParanoid" id="A0A672HVE5"/>
<evidence type="ECO:0000256" key="2">
    <source>
        <dbReference type="ARBA" id="ARBA00022475"/>
    </source>
</evidence>
<evidence type="ECO:0000256" key="4">
    <source>
        <dbReference type="ARBA" id="ARBA00022989"/>
    </source>
</evidence>
<dbReference type="Proteomes" id="UP000472267">
    <property type="component" value="Chromosome 16"/>
</dbReference>
<feature type="transmembrane region" description="Helical" evidence="10">
    <location>
        <begin position="140"/>
        <end position="162"/>
    </location>
</feature>
<dbReference type="GO" id="GO:0001594">
    <property type="term" value="F:trace-amine receptor activity"/>
    <property type="evidence" value="ECO:0007669"/>
    <property type="project" value="TreeGrafter"/>
</dbReference>
<dbReference type="InterPro" id="IPR050569">
    <property type="entry name" value="TAAR"/>
</dbReference>
<feature type="transmembrane region" description="Helical" evidence="10">
    <location>
        <begin position="232"/>
        <end position="256"/>
    </location>
</feature>
<accession>A0A672HVE5</accession>
<keyword evidence="8 9" id="KW-0807">Transducer</keyword>
<dbReference type="Gene3D" id="1.20.1070.10">
    <property type="entry name" value="Rhodopsin 7-helix transmembrane proteins"/>
    <property type="match status" value="1"/>
</dbReference>
<evidence type="ECO:0000256" key="3">
    <source>
        <dbReference type="ARBA" id="ARBA00022692"/>
    </source>
</evidence>
<feature type="transmembrane region" description="Helical" evidence="10">
    <location>
        <begin position="183"/>
        <end position="202"/>
    </location>
</feature>
<feature type="domain" description="G-protein coupled receptors family 1 profile" evidence="11">
    <location>
        <begin position="77"/>
        <end position="338"/>
    </location>
</feature>
<feature type="transmembrane region" description="Helical" evidence="10">
    <location>
        <begin position="288"/>
        <end position="309"/>
    </location>
</feature>
<sequence>MDGGELLELRDNGSAVQSAGRAQQLLLFCVMMTTTFEEAELCFPQLNSSCRKIMRPHSVSMLIYITLSSISVITVVLNLLVIISISHFNLLLCYFSRKLHTPTNLLLLSLALSDFFVGLLMVFQIILIDGCWFLGDLMCAVYFVLDYAVTAVSIGTMVLISIDRYVAICYPLLYPIKITQYRVKICVSVFWMVCFFCNGLYLKVNVEQPGRYSTCIGECVAVIESFLGLLDVLLSLFVSVTIIVILHMRIFAVVVSQARAMRSNIRDAKRQGSVRITVKKSEVKAARALGVVVVVFLICVCPYFCVTLSGDDAVVSASSAAFVMCLFYINSCLNPLIYAFFYPWFRNCIRVIVTLQILKCYCNLSVVKLGGGLRQIWLIWLKCSTPEKFILIILFQNVERRALWGPFSGPK</sequence>
<dbReference type="InterPro" id="IPR017452">
    <property type="entry name" value="GPCR_Rhodpsn_7TM"/>
</dbReference>
<dbReference type="PROSITE" id="PS00237">
    <property type="entry name" value="G_PROTEIN_RECEP_F1_1"/>
    <property type="match status" value="1"/>
</dbReference>
<feature type="transmembrane region" description="Helical" evidence="10">
    <location>
        <begin position="61"/>
        <end position="85"/>
    </location>
</feature>
<evidence type="ECO:0000256" key="8">
    <source>
        <dbReference type="ARBA" id="ARBA00023224"/>
    </source>
</evidence>
<dbReference type="PANTHER" id="PTHR24249">
    <property type="entry name" value="HISTAMINE RECEPTOR-RELATED G-PROTEIN COUPLED RECEPTOR"/>
    <property type="match status" value="1"/>
</dbReference>
<evidence type="ECO:0000313" key="13">
    <source>
        <dbReference type="Proteomes" id="UP000472267"/>
    </source>
</evidence>
<dbReference type="PANTHER" id="PTHR24249:SF381">
    <property type="entry name" value="TRACE AMINE ASSOCIATED RECEPTOR 19P-RELATED"/>
    <property type="match status" value="1"/>
</dbReference>